<evidence type="ECO:0000313" key="16">
    <source>
        <dbReference type="Proteomes" id="UP001595926"/>
    </source>
</evidence>
<keyword evidence="7" id="KW-0479">Metal-binding</keyword>
<reference evidence="16" key="1">
    <citation type="journal article" date="2019" name="Int. J. Syst. Evol. Microbiol.">
        <title>The Global Catalogue of Microorganisms (GCM) 10K type strain sequencing project: providing services to taxonomists for standard genome sequencing and annotation.</title>
        <authorList>
            <consortium name="The Broad Institute Genomics Platform"/>
            <consortium name="The Broad Institute Genome Sequencing Center for Infectious Disease"/>
            <person name="Wu L."/>
            <person name="Ma J."/>
        </authorList>
    </citation>
    <scope>NUCLEOTIDE SEQUENCE [LARGE SCALE GENOMIC DNA]</scope>
    <source>
        <strain evidence="16">CGMCC 1.13718</strain>
    </source>
</reference>
<comment type="similarity">
    <text evidence="5">In the C-terminal section; belongs to the DHPS family.</text>
</comment>
<dbReference type="Gene3D" id="3.30.70.560">
    <property type="entry name" value="7,8-Dihydro-6-hydroxymethylpterin-pyrophosphokinase HPPK"/>
    <property type="match status" value="1"/>
</dbReference>
<dbReference type="EMBL" id="JBHSJH010000001">
    <property type="protein sequence ID" value="MFC4891717.1"/>
    <property type="molecule type" value="Genomic_DNA"/>
</dbReference>
<dbReference type="GO" id="GO:0004156">
    <property type="term" value="F:dihydropteroate synthase activity"/>
    <property type="evidence" value="ECO:0007669"/>
    <property type="project" value="UniProtKB-EC"/>
</dbReference>
<keyword evidence="8" id="KW-0547">Nucleotide-binding</keyword>
<dbReference type="CDD" id="cd00483">
    <property type="entry name" value="HPPK"/>
    <property type="match status" value="1"/>
</dbReference>
<comment type="cofactor">
    <cofactor evidence="2">
        <name>Mg(2+)</name>
        <dbReference type="ChEBI" id="CHEBI:18420"/>
    </cofactor>
</comment>
<dbReference type="RefSeq" id="WP_119330549.1">
    <property type="nucleotide sequence ID" value="NZ_JBHSJH010000001.1"/>
</dbReference>
<dbReference type="SUPFAM" id="SSF51717">
    <property type="entry name" value="Dihydropteroate synthetase-like"/>
    <property type="match status" value="1"/>
</dbReference>
<dbReference type="InterPro" id="IPR000550">
    <property type="entry name" value="Hppk"/>
</dbReference>
<evidence type="ECO:0000256" key="13">
    <source>
        <dbReference type="ARBA" id="ARBA00023268"/>
    </source>
</evidence>
<evidence type="ECO:0000256" key="1">
    <source>
        <dbReference type="ARBA" id="ARBA00000012"/>
    </source>
</evidence>
<evidence type="ECO:0000256" key="3">
    <source>
        <dbReference type="ARBA" id="ARBA00004763"/>
    </source>
</evidence>
<comment type="caution">
    <text evidence="15">The sequence shown here is derived from an EMBL/GenBank/DDBJ whole genome shotgun (WGS) entry which is preliminary data.</text>
</comment>
<dbReference type="PANTHER" id="PTHR20941:SF1">
    <property type="entry name" value="FOLIC ACID SYNTHESIS PROTEIN FOL1"/>
    <property type="match status" value="1"/>
</dbReference>
<gene>
    <name evidence="15" type="primary">folP</name>
    <name evidence="15" type="ORF">ACFPDQ_01470</name>
</gene>
<keyword evidence="9" id="KW-0418">Kinase</keyword>
<keyword evidence="6 15" id="KW-0808">Transferase</keyword>
<proteinExistence type="inferred from homology"/>
<organism evidence="15 16">
    <name type="scientific">Pseudofrancisella aestuarii</name>
    <dbReference type="NCBI Taxonomy" id="2670347"/>
    <lineage>
        <taxon>Bacteria</taxon>
        <taxon>Pseudomonadati</taxon>
        <taxon>Pseudomonadota</taxon>
        <taxon>Gammaproteobacteria</taxon>
        <taxon>Thiotrichales</taxon>
        <taxon>Francisellaceae</taxon>
        <taxon>Pseudofrancisella</taxon>
    </lineage>
</organism>
<feature type="domain" description="Pterin-binding" evidence="14">
    <location>
        <begin position="170"/>
        <end position="421"/>
    </location>
</feature>
<dbReference type="InterPro" id="IPR035907">
    <property type="entry name" value="Hppk_sf"/>
</dbReference>
<evidence type="ECO:0000256" key="8">
    <source>
        <dbReference type="ARBA" id="ARBA00022741"/>
    </source>
</evidence>
<evidence type="ECO:0000256" key="12">
    <source>
        <dbReference type="ARBA" id="ARBA00022909"/>
    </source>
</evidence>
<comment type="catalytic activity">
    <reaction evidence="1">
        <text>(7,8-dihydropterin-6-yl)methyl diphosphate + 4-aminobenzoate = 7,8-dihydropteroate + diphosphate</text>
        <dbReference type="Rhea" id="RHEA:19949"/>
        <dbReference type="ChEBI" id="CHEBI:17836"/>
        <dbReference type="ChEBI" id="CHEBI:17839"/>
        <dbReference type="ChEBI" id="CHEBI:33019"/>
        <dbReference type="ChEBI" id="CHEBI:72950"/>
        <dbReference type="EC" id="2.5.1.15"/>
    </reaction>
</comment>
<dbReference type="Gene3D" id="3.20.20.20">
    <property type="entry name" value="Dihydropteroate synthase-like"/>
    <property type="match status" value="1"/>
</dbReference>
<evidence type="ECO:0000256" key="10">
    <source>
        <dbReference type="ARBA" id="ARBA00022840"/>
    </source>
</evidence>
<evidence type="ECO:0000256" key="7">
    <source>
        <dbReference type="ARBA" id="ARBA00022723"/>
    </source>
</evidence>
<evidence type="ECO:0000256" key="2">
    <source>
        <dbReference type="ARBA" id="ARBA00001946"/>
    </source>
</evidence>
<dbReference type="InterPro" id="IPR011005">
    <property type="entry name" value="Dihydropteroate_synth-like_sf"/>
</dbReference>
<sequence>MQYIIGIGANIGDTLINIRTAIETIEQSQNIKILKKSSLYSSDALLKDDAPEDWDIKYLNAAIKIETDLEPLELLDYLKQVEQIIGRNLNAPVWSPRVIDLDILAAEDLVLKTDKLTIPHKEILNRSFALLPLLEIKNDWQHPEYLNLDLDKHILTLSKLEKLKQRISGTMRMGICNLSSQSFSDGHLTDSQRLENFYQLIDDGAEIIDLGAESTKLKATEVKTDDEFNKLDEFLRLIKNNIKNLKYRPLISIDTRKTEVIRKILEKHNDIISMINDVECNDIDEKAKLIAKYNKNYVMTHNLGIINRDKYLDKDNAIKEVVDFFLVRKQSLIRAGVREENIYFDLGFGFSKKAEVAQLLLKNINDIQKIIKFKSLIGHSRKPSILNLPKDSSIEDLDQATKKLTAILEQQSINIVRVHKI</sequence>
<comment type="pathway">
    <text evidence="3">Cofactor biosynthesis; tetrahydrofolate biosynthesis; 7,8-dihydrofolate from 2-amino-4-hydroxy-6-hydroxymethyl-7,8-dihydropteridine diphosphate and 4-aminobenzoate: step 1/2.</text>
</comment>
<keyword evidence="16" id="KW-1185">Reference proteome</keyword>
<keyword evidence="13" id="KW-0511">Multifunctional enzyme</keyword>
<dbReference type="Pfam" id="PF00809">
    <property type="entry name" value="Pterin_bind"/>
    <property type="match status" value="1"/>
</dbReference>
<accession>A0ABV9T9D7</accession>
<protein>
    <submittedName>
        <fullName evidence="15">Dihydropteroate synthase</fullName>
        <ecNumber evidence="15">2.5.1.15</ecNumber>
    </submittedName>
</protein>
<evidence type="ECO:0000259" key="14">
    <source>
        <dbReference type="PROSITE" id="PS50972"/>
    </source>
</evidence>
<dbReference type="InterPro" id="IPR006390">
    <property type="entry name" value="DHP_synth_dom"/>
</dbReference>
<evidence type="ECO:0000256" key="6">
    <source>
        <dbReference type="ARBA" id="ARBA00022679"/>
    </source>
</evidence>
<evidence type="ECO:0000256" key="11">
    <source>
        <dbReference type="ARBA" id="ARBA00022842"/>
    </source>
</evidence>
<keyword evidence="10" id="KW-0067">ATP-binding</keyword>
<dbReference type="InterPro" id="IPR000489">
    <property type="entry name" value="Pterin-binding_dom"/>
</dbReference>
<dbReference type="PROSITE" id="PS50972">
    <property type="entry name" value="PTERIN_BINDING"/>
    <property type="match status" value="1"/>
</dbReference>
<keyword evidence="12" id="KW-0289">Folate biosynthesis</keyword>
<dbReference type="NCBIfam" id="TIGR01496">
    <property type="entry name" value="DHPS"/>
    <property type="match status" value="1"/>
</dbReference>
<evidence type="ECO:0000256" key="9">
    <source>
        <dbReference type="ARBA" id="ARBA00022777"/>
    </source>
</evidence>
<name>A0ABV9T9D7_9GAMM</name>
<dbReference type="Proteomes" id="UP001595926">
    <property type="component" value="Unassembled WGS sequence"/>
</dbReference>
<dbReference type="InterPro" id="IPR045031">
    <property type="entry name" value="DHP_synth-like"/>
</dbReference>
<dbReference type="EC" id="2.5.1.15" evidence="15"/>
<comment type="pathway">
    <text evidence="4">Cofactor biosynthesis; tetrahydrofolate biosynthesis; 2-amino-4-hydroxy-6-hydroxymethyl-7,8-dihydropteridine diphosphate from 7,8-dihydroneopterin triphosphate: step 4/4.</text>
</comment>
<evidence type="ECO:0000256" key="5">
    <source>
        <dbReference type="ARBA" id="ARBA00009951"/>
    </source>
</evidence>
<keyword evidence="11" id="KW-0460">Magnesium</keyword>
<dbReference type="NCBIfam" id="TIGR01498">
    <property type="entry name" value="folK"/>
    <property type="match status" value="1"/>
</dbReference>
<dbReference type="SUPFAM" id="SSF55083">
    <property type="entry name" value="6-hydroxymethyl-7,8-dihydropterin pyrophosphokinase, HPPK"/>
    <property type="match status" value="1"/>
</dbReference>
<dbReference type="PANTHER" id="PTHR20941">
    <property type="entry name" value="FOLATE SYNTHESIS PROTEINS"/>
    <property type="match status" value="1"/>
</dbReference>
<evidence type="ECO:0000256" key="4">
    <source>
        <dbReference type="ARBA" id="ARBA00005051"/>
    </source>
</evidence>
<dbReference type="Pfam" id="PF01288">
    <property type="entry name" value="HPPK"/>
    <property type="match status" value="1"/>
</dbReference>
<evidence type="ECO:0000313" key="15">
    <source>
        <dbReference type="EMBL" id="MFC4891717.1"/>
    </source>
</evidence>